<organism evidence="2 3">
    <name type="scientific">Effrenium voratum</name>
    <dbReference type="NCBI Taxonomy" id="2562239"/>
    <lineage>
        <taxon>Eukaryota</taxon>
        <taxon>Sar</taxon>
        <taxon>Alveolata</taxon>
        <taxon>Dinophyceae</taxon>
        <taxon>Suessiales</taxon>
        <taxon>Symbiodiniaceae</taxon>
        <taxon>Effrenium</taxon>
    </lineage>
</organism>
<feature type="signal peptide" evidence="1">
    <location>
        <begin position="1"/>
        <end position="15"/>
    </location>
</feature>
<dbReference type="SUPFAM" id="SSF49265">
    <property type="entry name" value="Fibronectin type III"/>
    <property type="match status" value="1"/>
</dbReference>
<dbReference type="InterPro" id="IPR036116">
    <property type="entry name" value="FN3_sf"/>
</dbReference>
<feature type="chain" id="PRO_5041279130" evidence="1">
    <location>
        <begin position="16"/>
        <end position="1141"/>
    </location>
</feature>
<reference evidence="2" key="1">
    <citation type="submission" date="2023-08" db="EMBL/GenBank/DDBJ databases">
        <authorList>
            <person name="Chen Y."/>
            <person name="Shah S."/>
            <person name="Dougan E. K."/>
            <person name="Thang M."/>
            <person name="Chan C."/>
        </authorList>
    </citation>
    <scope>NUCLEOTIDE SEQUENCE</scope>
</reference>
<keyword evidence="3" id="KW-1185">Reference proteome</keyword>
<accession>A0AA36N3N6</accession>
<evidence type="ECO:0000313" key="2">
    <source>
        <dbReference type="EMBL" id="CAJ1389420.1"/>
    </source>
</evidence>
<dbReference type="Proteomes" id="UP001178507">
    <property type="component" value="Unassembled WGS sequence"/>
</dbReference>
<proteinExistence type="predicted"/>
<evidence type="ECO:0000256" key="1">
    <source>
        <dbReference type="SAM" id="SignalP"/>
    </source>
</evidence>
<keyword evidence="1" id="KW-0732">Signal</keyword>
<evidence type="ECO:0000313" key="3">
    <source>
        <dbReference type="Proteomes" id="UP001178507"/>
    </source>
</evidence>
<dbReference type="EMBL" id="CAUJNA010001868">
    <property type="protein sequence ID" value="CAJ1389420.1"/>
    <property type="molecule type" value="Genomic_DNA"/>
</dbReference>
<name>A0AA36N3N6_9DINO</name>
<protein>
    <submittedName>
        <fullName evidence="2">Uncharacterized protein</fullName>
    </submittedName>
</protein>
<comment type="caution">
    <text evidence="2">The sequence shown here is derived from an EMBL/GenBank/DDBJ whole genome shotgun (WGS) entry which is preliminary data.</text>
</comment>
<sequence length="1141" mass="119595">MGWKWLVAFLAGAFAQPTEVPGQVAFYDLDLDVGELPSPVAPFFFFFCGRCSPLNSTNQTKKQNAGHLPWELPSGALKLNQLKKPLTPIGVWSLEQCGGTNQTRMPLFSPWTSAHPRISGTLEFVKASSEANIDAYNVYWGSSSSAKLLPFFTLAADGFAPSYAIPSNTAVPSTATHFLVFSSNSFGEGATPSSYAFTDRHVPTYGPNGIFFSDTGYTSGQVTGSITISRAASEADVTHYALYWGSSASTFLLYIATVPKATDPLVHGLAAATVPSGGTHLLAYTMNADGLNEAQIASALVYDRGVPAYPATSLAFLDLDLVQGEIGGLVSIGRAVDETAITSYAVYFAVAEEGPPGPSLGSVTASGQDVFVLVPTDTAPQVGYPYLIVRSRNADGEMATGIGILLVDRFVPVDPAQSISFLDEDLSLGVIGGTIEIGAALLETEISKYGIYWADASQQPISLIAELAPGDYNYSVALGTAKPSQAQYLLVLTGNEHGYMSSGASTALVDRAYPVNLPSQIQFDDADMDAGQIGGSLTVMRASDETDVTSYTAYYGSSAASDSSAQVALIGEILVASLPSGSTSAVFTIPMNTAPPGASYFLGFSKNSLGESLSGISASLVDKTNFFPTVAVSSVAFVDADLSSGLVGGSVTWLAPADTAGLTQYTVVFALDAAGTGRHPICSVAIGTHSCVVPLSTSLSAGGGSFAYVIVFTNNGFGEGPGLAAGLTDRALPVAVASGLSFPDTDVAVGSVGGTVTWTPPGNPSGATQFTHYQIYLAGSSSAANVLLGQVAVGTNSLVLADGQVLGNFSQVAVYTWNSAGEASAGTYAPVTDRFLPPEGVLNLFFWDQDFTVGEIGGDLAWLEPADTSSITHYGVKISCAESTSSLGQVAVGTDRFQVGFDTALANCTELLVVALNELGESPVVVSTTIEDRSTENCPNDTHHSFRSSHWRLVAHDGVTSAWKLQGLRFYEDALCSALLATVPSEWPRRPRLLPGAPVALPGATRNLHEIFQVSTRQGATVNGTEIVPSSRPWWSSGTPCAPFEPTNGSSPGCTVGFRWESDVVMSRQGRARSSGIVRPVAQRVHCVELDQSSLPGEYATQVSLEWYDEARQMYRSLLRRPATGGQLVMSYQGVLASQCG</sequence>
<dbReference type="AlphaFoldDB" id="A0AA36N3N6"/>
<gene>
    <name evidence="2" type="ORF">EVOR1521_LOCUS15041</name>
</gene>